<reference evidence="1" key="1">
    <citation type="journal article" date="2015" name="Nature">
        <title>Complex archaea that bridge the gap between prokaryotes and eukaryotes.</title>
        <authorList>
            <person name="Spang A."/>
            <person name="Saw J.H."/>
            <person name="Jorgensen S.L."/>
            <person name="Zaremba-Niedzwiedzka K."/>
            <person name="Martijn J."/>
            <person name="Lind A.E."/>
            <person name="van Eijk R."/>
            <person name="Schleper C."/>
            <person name="Guy L."/>
            <person name="Ettema T.J."/>
        </authorList>
    </citation>
    <scope>NUCLEOTIDE SEQUENCE</scope>
</reference>
<comment type="caution">
    <text evidence="1">The sequence shown here is derived from an EMBL/GenBank/DDBJ whole genome shotgun (WGS) entry which is preliminary data.</text>
</comment>
<organism evidence="1">
    <name type="scientific">marine sediment metagenome</name>
    <dbReference type="NCBI Taxonomy" id="412755"/>
    <lineage>
        <taxon>unclassified sequences</taxon>
        <taxon>metagenomes</taxon>
        <taxon>ecological metagenomes</taxon>
    </lineage>
</organism>
<dbReference type="AlphaFoldDB" id="A0A0F9DJ08"/>
<dbReference type="Gene3D" id="3.40.30.10">
    <property type="entry name" value="Glutaredoxin"/>
    <property type="match status" value="1"/>
</dbReference>
<sequence length="106" mass="11193">MKALRSVDDLRQVRQALASVAAHEAVIRVCSTGCRALGALKVCDALEGEIASRKLAERVRVVRVGCHGLCAGAVAVVIDRPGGGDPADGIFYQRVKPEDAPEIIET</sequence>
<dbReference type="SUPFAM" id="SSF52833">
    <property type="entry name" value="Thioredoxin-like"/>
    <property type="match status" value="1"/>
</dbReference>
<proteinExistence type="predicted"/>
<dbReference type="EMBL" id="LAZR01041434">
    <property type="protein sequence ID" value="KKL12003.1"/>
    <property type="molecule type" value="Genomic_DNA"/>
</dbReference>
<name>A0A0F9DJ08_9ZZZZ</name>
<gene>
    <name evidence="1" type="ORF">LCGC14_2540100</name>
</gene>
<dbReference type="InterPro" id="IPR036249">
    <property type="entry name" value="Thioredoxin-like_sf"/>
</dbReference>
<accession>A0A0F9DJ08</accession>
<feature type="non-terminal residue" evidence="1">
    <location>
        <position position="106"/>
    </location>
</feature>
<protein>
    <recommendedName>
        <fullName evidence="2">(2Fe-2S) ferredoxin domain-containing protein</fullName>
    </recommendedName>
</protein>
<evidence type="ECO:0008006" key="2">
    <source>
        <dbReference type="Google" id="ProtNLM"/>
    </source>
</evidence>
<evidence type="ECO:0000313" key="1">
    <source>
        <dbReference type="EMBL" id="KKL12003.1"/>
    </source>
</evidence>
<dbReference type="CDD" id="cd02980">
    <property type="entry name" value="TRX_Fd_family"/>
    <property type="match status" value="1"/>
</dbReference>